<dbReference type="CDD" id="cd08503">
    <property type="entry name" value="PBP2_NikA_DppA_OppA_like_17"/>
    <property type="match status" value="1"/>
</dbReference>
<dbReference type="InterPro" id="IPR039424">
    <property type="entry name" value="SBP_5"/>
</dbReference>
<dbReference type="Gene3D" id="3.10.105.10">
    <property type="entry name" value="Dipeptide-binding Protein, Domain 3"/>
    <property type="match status" value="1"/>
</dbReference>
<reference evidence="4 5" key="1">
    <citation type="submission" date="2019-06" db="EMBL/GenBank/DDBJ databases">
        <title>Pac Bio to generate improved reference genome sequences for organisms with transposon mutant libraries (support for FEBA project).</title>
        <authorList>
            <person name="Blow M."/>
        </authorList>
    </citation>
    <scope>NUCLEOTIDE SEQUENCE [LARGE SCALE GENOMIC DNA]</scope>
    <source>
        <strain evidence="4 5">USDA 1844</strain>
    </source>
</reference>
<dbReference type="Pfam" id="PF00496">
    <property type="entry name" value="SBP_bac_5"/>
    <property type="match status" value="1"/>
</dbReference>
<accession>A0A559SSF1</accession>
<comment type="subcellular location">
    <subcellularLocation>
        <location evidence="1">Periplasm</location>
    </subcellularLocation>
</comment>
<dbReference type="Gene3D" id="3.40.190.10">
    <property type="entry name" value="Periplasmic binding protein-like II"/>
    <property type="match status" value="1"/>
</dbReference>
<evidence type="ECO:0000256" key="2">
    <source>
        <dbReference type="ARBA" id="ARBA00005695"/>
    </source>
</evidence>
<gene>
    <name evidence="4" type="ORF">BCL32_5547</name>
</gene>
<dbReference type="PIRSF" id="PIRSF002741">
    <property type="entry name" value="MppA"/>
    <property type="match status" value="1"/>
</dbReference>
<evidence type="ECO:0000313" key="5">
    <source>
        <dbReference type="Proteomes" id="UP000319824"/>
    </source>
</evidence>
<dbReference type="GO" id="GO:0015833">
    <property type="term" value="P:peptide transport"/>
    <property type="evidence" value="ECO:0007669"/>
    <property type="project" value="TreeGrafter"/>
</dbReference>
<organism evidence="4 5">
    <name type="scientific">Rhizobium mongolense USDA 1844</name>
    <dbReference type="NCBI Taxonomy" id="1079460"/>
    <lineage>
        <taxon>Bacteria</taxon>
        <taxon>Pseudomonadati</taxon>
        <taxon>Pseudomonadota</taxon>
        <taxon>Alphaproteobacteria</taxon>
        <taxon>Hyphomicrobiales</taxon>
        <taxon>Rhizobiaceae</taxon>
        <taxon>Rhizobium/Agrobacterium group</taxon>
        <taxon>Rhizobium</taxon>
    </lineage>
</organism>
<protein>
    <submittedName>
        <fullName evidence="4">Peptide/nickel transport system substrate-binding protein</fullName>
    </submittedName>
</protein>
<dbReference type="AlphaFoldDB" id="A0A559SSF1"/>
<comment type="similarity">
    <text evidence="2">Belongs to the bacterial solute-binding protein 5 family.</text>
</comment>
<dbReference type="Gene3D" id="3.90.76.10">
    <property type="entry name" value="Dipeptide-binding Protein, Domain 1"/>
    <property type="match status" value="1"/>
</dbReference>
<dbReference type="GO" id="GO:0043190">
    <property type="term" value="C:ATP-binding cassette (ABC) transporter complex"/>
    <property type="evidence" value="ECO:0007669"/>
    <property type="project" value="InterPro"/>
</dbReference>
<dbReference type="InterPro" id="IPR030678">
    <property type="entry name" value="Peptide/Ni-bd"/>
</dbReference>
<dbReference type="GO" id="GO:0030288">
    <property type="term" value="C:outer membrane-bounded periplasmic space"/>
    <property type="evidence" value="ECO:0007669"/>
    <property type="project" value="UniProtKB-ARBA"/>
</dbReference>
<dbReference type="SUPFAM" id="SSF53850">
    <property type="entry name" value="Periplasmic binding protein-like II"/>
    <property type="match status" value="1"/>
</dbReference>
<evidence type="ECO:0000256" key="1">
    <source>
        <dbReference type="ARBA" id="ARBA00004418"/>
    </source>
</evidence>
<dbReference type="GO" id="GO:1904680">
    <property type="term" value="F:peptide transmembrane transporter activity"/>
    <property type="evidence" value="ECO:0007669"/>
    <property type="project" value="TreeGrafter"/>
</dbReference>
<evidence type="ECO:0000313" key="4">
    <source>
        <dbReference type="EMBL" id="TVZ65258.1"/>
    </source>
</evidence>
<dbReference type="InterPro" id="IPR000914">
    <property type="entry name" value="SBP_5_dom"/>
</dbReference>
<dbReference type="Proteomes" id="UP000319824">
    <property type="component" value="Unassembled WGS sequence"/>
</dbReference>
<dbReference type="EMBL" id="VISO01000003">
    <property type="protein sequence ID" value="TVZ65258.1"/>
    <property type="molecule type" value="Genomic_DNA"/>
</dbReference>
<sequence>MQWPLRGVNENLERETELRTKTKTCQSNHEKGNAMNDKITNWTTSDDTMVENAIRRGATRRELLHMMLAGGVAMSAGGLILGRASRALAATPVSGGALKAAGWSSSTADTLDPAKASLSTDYVRCCSFYNRLTFLDQAGVPQMELAEAIESKDAKTWTVKLRSGVTFHDGKPLTAEDVIFSLKRHLDPAVGSKVAKIAAQMTSFKAVDKQTVEITLADANADLPTILSMHHFMIVADGTTDFSKANGTGAFVKEAFEPGVRSIGVKNKNYWKSGPNVDSFEYFAISDDNARVNALLSGDIHLAASINPRSMRLVETQGDAFVLSKTTSGNYTNLNMRLDMEPGSKRDFIEGMKFLVNREQIVKSALRGLAEVGNDQPVSPANFYHNADLKARAFDPEKAKFHFEKAGVLGQSIPVIASDAATSSIDMAMIIQAAGAEIGMKLDVQRVPSDGYWDNYWLKAPVHFGNINPRPTPDILFSLLYASEAPWNESQYKSEKFDKMLIEARGSLDQDRRKAIYNDMQVMVAQEAGTIIPAYISNVDATTAKLKGLKANPLGGQMGYAFAEYVWLEA</sequence>
<feature type="domain" description="Solute-binding protein family 5" evidence="3">
    <location>
        <begin position="142"/>
        <end position="483"/>
    </location>
</feature>
<proteinExistence type="inferred from homology"/>
<dbReference type="PANTHER" id="PTHR30290">
    <property type="entry name" value="PERIPLASMIC BINDING COMPONENT OF ABC TRANSPORTER"/>
    <property type="match status" value="1"/>
</dbReference>
<evidence type="ECO:0000259" key="3">
    <source>
        <dbReference type="Pfam" id="PF00496"/>
    </source>
</evidence>
<comment type="caution">
    <text evidence="4">The sequence shown here is derived from an EMBL/GenBank/DDBJ whole genome shotgun (WGS) entry which is preliminary data.</text>
</comment>
<name>A0A559SSF1_9HYPH</name>